<gene>
    <name evidence="4" type="ORF">PGTUg99_036512</name>
</gene>
<feature type="domain" description="DDE Tnp4" evidence="3">
    <location>
        <begin position="205"/>
        <end position="367"/>
    </location>
</feature>
<dbReference type="InterPro" id="IPR027806">
    <property type="entry name" value="HARBI1_dom"/>
</dbReference>
<evidence type="ECO:0000259" key="3">
    <source>
        <dbReference type="Pfam" id="PF13359"/>
    </source>
</evidence>
<sequence>MSVEQARYENGAELEALMATLASALFGPEDSPVSSEDNSPVTSEDDVAVFHSTECDNRCAWARLYEDRDDREYIRTMGVDVRTFEELLIPFSARWYEEPIPWADHAVPEGEAQMDPDDPAGSLGLVLHWLCSTMHDSTLERLFAISPRAYAQSLRRGINSLLAVLKHHPSARIRWPTREEIFHEYSMSIEQKYPELKKAFGFSVGFNLPISIPGEYDVEETYYNEQADRYYYRNIFTFAPDGTILDVVLMIPGGRDDGSRSVEGFYEKLLEKTPAGYRLISDSGFPSQSKRLRSQILAPIQQRSQLPEPPRTLSRIKTFNDQVVSTRQVTDWTKHIILDSFERLREPMSLDSAKEQLEALQMASRLHQFRWRLAQTERAKATYQSVWDENQLPELDLDQKALYEIQPPCHVRLYYQQQYRLTY</sequence>
<reference evidence="4 5" key="1">
    <citation type="submission" date="2019-05" db="EMBL/GenBank/DDBJ databases">
        <title>Emergence of the Ug99 lineage of the wheat stem rust pathogen through somatic hybridization.</title>
        <authorList>
            <person name="Li F."/>
            <person name="Upadhyaya N.M."/>
            <person name="Sperschneider J."/>
            <person name="Matny O."/>
            <person name="Nguyen-Phuc H."/>
            <person name="Mago R."/>
            <person name="Raley C."/>
            <person name="Miller M.E."/>
            <person name="Silverstein K.A.T."/>
            <person name="Henningsen E."/>
            <person name="Hirsch C.D."/>
            <person name="Visser B."/>
            <person name="Pretorius Z.A."/>
            <person name="Steffenson B.J."/>
            <person name="Schwessinger B."/>
            <person name="Dodds P.N."/>
            <person name="Figueroa M."/>
        </authorList>
    </citation>
    <scope>NUCLEOTIDE SEQUENCE [LARGE SCALE GENOMIC DNA]</scope>
    <source>
        <strain evidence="4 5">Ug99</strain>
    </source>
</reference>
<comment type="cofactor">
    <cofactor evidence="1">
        <name>a divalent metal cation</name>
        <dbReference type="ChEBI" id="CHEBI:60240"/>
    </cofactor>
</comment>
<organism evidence="4 5">
    <name type="scientific">Puccinia graminis f. sp. tritici</name>
    <dbReference type="NCBI Taxonomy" id="56615"/>
    <lineage>
        <taxon>Eukaryota</taxon>
        <taxon>Fungi</taxon>
        <taxon>Dikarya</taxon>
        <taxon>Basidiomycota</taxon>
        <taxon>Pucciniomycotina</taxon>
        <taxon>Pucciniomycetes</taxon>
        <taxon>Pucciniales</taxon>
        <taxon>Pucciniaceae</taxon>
        <taxon>Puccinia</taxon>
    </lineage>
</organism>
<proteinExistence type="predicted"/>
<dbReference type="GO" id="GO:0046872">
    <property type="term" value="F:metal ion binding"/>
    <property type="evidence" value="ECO:0007669"/>
    <property type="project" value="UniProtKB-KW"/>
</dbReference>
<protein>
    <recommendedName>
        <fullName evidence="3">DDE Tnp4 domain-containing protein</fullName>
    </recommendedName>
</protein>
<evidence type="ECO:0000256" key="2">
    <source>
        <dbReference type="ARBA" id="ARBA00022723"/>
    </source>
</evidence>
<dbReference type="Pfam" id="PF13359">
    <property type="entry name" value="DDE_Tnp_4"/>
    <property type="match status" value="1"/>
</dbReference>
<name>A0A5B0N625_PUCGR</name>
<evidence type="ECO:0000313" key="4">
    <source>
        <dbReference type="EMBL" id="KAA1083588.1"/>
    </source>
</evidence>
<keyword evidence="2" id="KW-0479">Metal-binding</keyword>
<dbReference type="AlphaFoldDB" id="A0A5B0N625"/>
<evidence type="ECO:0000313" key="5">
    <source>
        <dbReference type="Proteomes" id="UP000325313"/>
    </source>
</evidence>
<evidence type="ECO:0000256" key="1">
    <source>
        <dbReference type="ARBA" id="ARBA00001968"/>
    </source>
</evidence>
<dbReference type="PANTHER" id="PTHR48471">
    <property type="entry name" value="DDE TNP4 DOMAIN-CONTAINING PROTEIN"/>
    <property type="match status" value="1"/>
</dbReference>
<dbReference type="EMBL" id="VDEP01000438">
    <property type="protein sequence ID" value="KAA1083588.1"/>
    <property type="molecule type" value="Genomic_DNA"/>
</dbReference>
<accession>A0A5B0N625</accession>
<dbReference type="PANTHER" id="PTHR48471:SF1">
    <property type="entry name" value="DDE TNP4 DOMAIN-CONTAINING PROTEIN"/>
    <property type="match status" value="1"/>
</dbReference>
<dbReference type="Proteomes" id="UP000325313">
    <property type="component" value="Unassembled WGS sequence"/>
</dbReference>
<comment type="caution">
    <text evidence="4">The sequence shown here is derived from an EMBL/GenBank/DDBJ whole genome shotgun (WGS) entry which is preliminary data.</text>
</comment>